<feature type="compositionally biased region" description="Basic and acidic residues" evidence="14">
    <location>
        <begin position="171"/>
        <end position="240"/>
    </location>
</feature>
<comment type="similarity">
    <text evidence="2 13">Belongs to the amiloride-sensitive sodium channel (TC 1.A.6) family.</text>
</comment>
<organism evidence="15 16">
    <name type="scientific">Steinernema hermaphroditum</name>
    <dbReference type="NCBI Taxonomy" id="289476"/>
    <lineage>
        <taxon>Eukaryota</taxon>
        <taxon>Metazoa</taxon>
        <taxon>Ecdysozoa</taxon>
        <taxon>Nematoda</taxon>
        <taxon>Chromadorea</taxon>
        <taxon>Rhabditida</taxon>
        <taxon>Tylenchina</taxon>
        <taxon>Panagrolaimomorpha</taxon>
        <taxon>Strongyloidoidea</taxon>
        <taxon>Steinernematidae</taxon>
        <taxon>Steinernema</taxon>
    </lineage>
</organism>
<evidence type="ECO:0000313" key="15">
    <source>
        <dbReference type="EMBL" id="KAK0397295.1"/>
    </source>
</evidence>
<dbReference type="AlphaFoldDB" id="A0AA39LHF3"/>
<keyword evidence="8 13" id="KW-0406">Ion transport</keyword>
<dbReference type="Gene3D" id="2.60.470.10">
    <property type="entry name" value="Acid-sensing ion channels like domains"/>
    <property type="match status" value="1"/>
</dbReference>
<gene>
    <name evidence="15" type="ORF">QR680_002069</name>
</gene>
<dbReference type="GO" id="GO:0005886">
    <property type="term" value="C:plasma membrane"/>
    <property type="evidence" value="ECO:0007669"/>
    <property type="project" value="TreeGrafter"/>
</dbReference>
<keyword evidence="11 13" id="KW-0739">Sodium transport</keyword>
<name>A0AA39LHF3_9BILA</name>
<keyword evidence="16" id="KW-1185">Reference proteome</keyword>
<evidence type="ECO:0000256" key="5">
    <source>
        <dbReference type="ARBA" id="ARBA00022692"/>
    </source>
</evidence>
<evidence type="ECO:0000256" key="6">
    <source>
        <dbReference type="ARBA" id="ARBA00022989"/>
    </source>
</evidence>
<keyword evidence="10" id="KW-0325">Glycoprotein</keyword>
<keyword evidence="5 13" id="KW-0812">Transmembrane</keyword>
<keyword evidence="4 13" id="KW-0894">Sodium channel</keyword>
<feature type="compositionally biased region" description="Basic and acidic residues" evidence="14">
    <location>
        <begin position="141"/>
        <end position="155"/>
    </location>
</feature>
<evidence type="ECO:0000256" key="3">
    <source>
        <dbReference type="ARBA" id="ARBA00022448"/>
    </source>
</evidence>
<comment type="caution">
    <text evidence="15">The sequence shown here is derived from an EMBL/GenBank/DDBJ whole genome shotgun (WGS) entry which is preliminary data.</text>
</comment>
<proteinExistence type="inferred from homology"/>
<sequence length="697" mass="75536">MMIPMPPTENLRRDPKTVRMGQGLTTMRMETVMEVMKVETTGMMAKMAEMRTILKDRMVALEESTTVDENEVTQEVDEREDSDTGDDDLDDGEEGDSGGNSSENKPEGHGEYIESGGGSGDNDGDGKEGTGKGDGNEDSDKENGGEEDGSKEANGKDGNSNGSDENDGNEDSGKDGSGKEEGSKEANGKDGNSDGSDGKDNGSGDSQEKGPETDSDGHKNGENGESSEKNVNDNDGKDGQENGGSGDGEGGEEKEGPENGEGSTPSSLSSTTLGVIKSNNTYFEDSVTQLLQKYGISWDTTGMALETQVLDRLTDVLQSLDPDQRVKYGYQLKELLIQCSYDSMPCDYEKDFSSIWDPDFGNCYTFNHDGHYKIEKGGTAYGLRMIALSNVSEYLPTTAQAGMRITVHNQSVIPFPNTDGFNVAVGTHTTISVQYVEPERLPFPYGDCHGAYSGADSYYKGDYTYEGCFRACFQRKMIATCGCADGRFPKPPDTNASYCGPGNMNYLECYKDYVINQGDYNSVDNCTCSTGCREADYRLSVSYSKWPSKEPYQTTNCHDKYPKTNIDCYTAYTENAILIEVSFSTLAYEKQVETPNMSGMDLFQKIAGAVCLWLGISLCCLGEVVELLSYICLSKGFHSKGPAVNPYDSNDRDFIAPVMASPPSIPNFYDGSSAPVYVPHHLDAPSATPTSPTLCSD</sequence>
<reference evidence="15" key="1">
    <citation type="submission" date="2023-06" db="EMBL/GenBank/DDBJ databases">
        <title>Genomic analysis of the entomopathogenic nematode Steinernema hermaphroditum.</title>
        <authorList>
            <person name="Schwarz E.M."/>
            <person name="Heppert J.K."/>
            <person name="Baniya A."/>
            <person name="Schwartz H.T."/>
            <person name="Tan C.-H."/>
            <person name="Antoshechkin I."/>
            <person name="Sternberg P.W."/>
            <person name="Goodrich-Blair H."/>
            <person name="Dillman A.R."/>
        </authorList>
    </citation>
    <scope>NUCLEOTIDE SEQUENCE</scope>
    <source>
        <strain evidence="15">PS9179</strain>
        <tissue evidence="15">Whole animal</tissue>
    </source>
</reference>
<dbReference type="InterPro" id="IPR020903">
    <property type="entry name" value="ENaC_CS"/>
</dbReference>
<dbReference type="Pfam" id="PF00858">
    <property type="entry name" value="ASC"/>
    <property type="match status" value="1"/>
</dbReference>
<evidence type="ECO:0008006" key="17">
    <source>
        <dbReference type="Google" id="ProtNLM"/>
    </source>
</evidence>
<evidence type="ECO:0000256" key="10">
    <source>
        <dbReference type="ARBA" id="ARBA00023180"/>
    </source>
</evidence>
<comment type="subcellular location">
    <subcellularLocation>
        <location evidence="1">Membrane</location>
        <topology evidence="1">Multi-pass membrane protein</topology>
    </subcellularLocation>
</comment>
<feature type="compositionally biased region" description="Low complexity" evidence="14">
    <location>
        <begin position="260"/>
        <end position="272"/>
    </location>
</feature>
<dbReference type="PANTHER" id="PTHR11690">
    <property type="entry name" value="AMILORIDE-SENSITIVE SODIUM CHANNEL-RELATED"/>
    <property type="match status" value="1"/>
</dbReference>
<evidence type="ECO:0000256" key="8">
    <source>
        <dbReference type="ARBA" id="ARBA00023065"/>
    </source>
</evidence>
<dbReference type="GO" id="GO:0015280">
    <property type="term" value="F:ligand-gated sodium channel activity"/>
    <property type="evidence" value="ECO:0007669"/>
    <property type="project" value="TreeGrafter"/>
</dbReference>
<evidence type="ECO:0000256" key="2">
    <source>
        <dbReference type="ARBA" id="ARBA00007193"/>
    </source>
</evidence>
<keyword evidence="6" id="KW-1133">Transmembrane helix</keyword>
<feature type="compositionally biased region" description="Acidic residues" evidence="14">
    <location>
        <begin position="65"/>
        <end position="96"/>
    </location>
</feature>
<accession>A0AA39LHF3</accession>
<evidence type="ECO:0000256" key="7">
    <source>
        <dbReference type="ARBA" id="ARBA00023053"/>
    </source>
</evidence>
<keyword evidence="9" id="KW-0472">Membrane</keyword>
<evidence type="ECO:0000256" key="12">
    <source>
        <dbReference type="ARBA" id="ARBA00023303"/>
    </source>
</evidence>
<evidence type="ECO:0000256" key="11">
    <source>
        <dbReference type="ARBA" id="ARBA00023201"/>
    </source>
</evidence>
<dbReference type="PANTHER" id="PTHR11690:SF248">
    <property type="entry name" value="PICKPOCKET 17, ISOFORM A"/>
    <property type="match status" value="1"/>
</dbReference>
<dbReference type="EMBL" id="JAUCMV010000005">
    <property type="protein sequence ID" value="KAK0397295.1"/>
    <property type="molecule type" value="Genomic_DNA"/>
</dbReference>
<feature type="compositionally biased region" description="Basic and acidic residues" evidence="14">
    <location>
        <begin position="124"/>
        <end position="135"/>
    </location>
</feature>
<keyword evidence="3 13" id="KW-0813">Transport</keyword>
<dbReference type="InterPro" id="IPR001873">
    <property type="entry name" value="ENaC"/>
</dbReference>
<keyword evidence="7" id="KW-0915">Sodium</keyword>
<protein>
    <recommendedName>
        <fullName evidence="17">Amiloride-sensitive sodium channel</fullName>
    </recommendedName>
</protein>
<feature type="region of interest" description="Disordered" evidence="14">
    <location>
        <begin position="61"/>
        <end position="272"/>
    </location>
</feature>
<evidence type="ECO:0000256" key="1">
    <source>
        <dbReference type="ARBA" id="ARBA00004141"/>
    </source>
</evidence>
<evidence type="ECO:0000256" key="9">
    <source>
        <dbReference type="ARBA" id="ARBA00023136"/>
    </source>
</evidence>
<evidence type="ECO:0000256" key="13">
    <source>
        <dbReference type="RuleBase" id="RU000679"/>
    </source>
</evidence>
<dbReference type="PROSITE" id="PS01206">
    <property type="entry name" value="ASC"/>
    <property type="match status" value="1"/>
</dbReference>
<dbReference type="Gene3D" id="1.10.287.770">
    <property type="entry name" value="YojJ-like"/>
    <property type="match status" value="1"/>
</dbReference>
<evidence type="ECO:0000256" key="4">
    <source>
        <dbReference type="ARBA" id="ARBA00022461"/>
    </source>
</evidence>
<evidence type="ECO:0000256" key="14">
    <source>
        <dbReference type="SAM" id="MobiDB-lite"/>
    </source>
</evidence>
<keyword evidence="12 13" id="KW-0407">Ion channel</keyword>
<dbReference type="Proteomes" id="UP001175271">
    <property type="component" value="Unassembled WGS sequence"/>
</dbReference>
<dbReference type="PRINTS" id="PR01078">
    <property type="entry name" value="AMINACHANNEL"/>
</dbReference>
<evidence type="ECO:0000313" key="16">
    <source>
        <dbReference type="Proteomes" id="UP001175271"/>
    </source>
</evidence>